<evidence type="ECO:0000313" key="3">
    <source>
        <dbReference type="Proteomes" id="UP001156215"/>
    </source>
</evidence>
<dbReference type="Proteomes" id="UP001156215">
    <property type="component" value="Chromosome"/>
</dbReference>
<keyword evidence="1" id="KW-0472">Membrane</keyword>
<gene>
    <name evidence="2" type="ORF">NB640_11940</name>
</gene>
<feature type="transmembrane region" description="Helical" evidence="1">
    <location>
        <begin position="100"/>
        <end position="122"/>
    </location>
</feature>
<accession>A0A9E9P2I2</accession>
<keyword evidence="3" id="KW-1185">Reference proteome</keyword>
<dbReference type="RefSeq" id="WP_269308918.1">
    <property type="nucleotide sequence ID" value="NZ_CP098242.1"/>
</dbReference>
<reference evidence="2" key="1">
    <citation type="journal article" date="2022" name="Front. Microbiol.">
        <title>New perspectives on an old grouping: The genomic and phenotypic variability of Oxalobacter formigenes and the implications for calcium oxalate stone prevention.</title>
        <authorList>
            <person name="Chmiel J.A."/>
            <person name="Carr C."/>
            <person name="Stuivenberg G.A."/>
            <person name="Venema R."/>
            <person name="Chanyi R.M."/>
            <person name="Al K.F."/>
            <person name="Giguere D."/>
            <person name="Say H."/>
            <person name="Akouris P.P."/>
            <person name="Dominguez Romero S.A."/>
            <person name="Kwong A."/>
            <person name="Tai V."/>
            <person name="Koval S.F."/>
            <person name="Razvi H."/>
            <person name="Bjazevic J."/>
            <person name="Burton J.P."/>
        </authorList>
    </citation>
    <scope>NUCLEOTIDE SEQUENCE</scope>
    <source>
        <strain evidence="2">WoOx3</strain>
    </source>
</reference>
<keyword evidence="1" id="KW-1133">Transmembrane helix</keyword>
<sequence length="157" mass="17859">MLMSLLSMLGGGLMRMMPEVFAIANKSKDYSHELAMLEKQAELEKTRSAMRMEEVRFTSESEQALAVYDARKAALEGQMQKTGMKIVDAMNFLVRPLTTYYFLLIYGMAKLAMFVLAIYSGLSGWEAILRLYDEDDRSILAGILAFWFVGRVVEKRS</sequence>
<evidence type="ECO:0000313" key="2">
    <source>
        <dbReference type="EMBL" id="WAW09914.1"/>
    </source>
</evidence>
<dbReference type="KEGG" id="ovb:NB640_11940"/>
<proteinExistence type="predicted"/>
<organism evidence="2 3">
    <name type="scientific">Oxalobacter vibrioformis</name>
    <dbReference type="NCBI Taxonomy" id="933080"/>
    <lineage>
        <taxon>Bacteria</taxon>
        <taxon>Pseudomonadati</taxon>
        <taxon>Pseudomonadota</taxon>
        <taxon>Betaproteobacteria</taxon>
        <taxon>Burkholderiales</taxon>
        <taxon>Oxalobacteraceae</taxon>
        <taxon>Oxalobacter</taxon>
    </lineage>
</organism>
<protein>
    <submittedName>
        <fullName evidence="2">Uncharacterized protein</fullName>
    </submittedName>
</protein>
<evidence type="ECO:0000256" key="1">
    <source>
        <dbReference type="SAM" id="Phobius"/>
    </source>
</evidence>
<name>A0A9E9P2I2_9BURK</name>
<dbReference type="EMBL" id="CP098242">
    <property type="protein sequence ID" value="WAW09914.1"/>
    <property type="molecule type" value="Genomic_DNA"/>
</dbReference>
<dbReference type="AlphaFoldDB" id="A0A9E9P2I2"/>
<keyword evidence="1" id="KW-0812">Transmembrane</keyword>